<evidence type="ECO:0000313" key="3">
    <source>
        <dbReference type="Proteomes" id="UP001202961"/>
    </source>
</evidence>
<dbReference type="EMBL" id="JAMQBK010000023">
    <property type="protein sequence ID" value="MCM2370541.1"/>
    <property type="molecule type" value="Genomic_DNA"/>
</dbReference>
<dbReference type="RefSeq" id="WP_250928206.1">
    <property type="nucleotide sequence ID" value="NZ_JAMQBK010000023.1"/>
</dbReference>
<protein>
    <recommendedName>
        <fullName evidence="4">Secreted protein</fullName>
    </recommendedName>
</protein>
<evidence type="ECO:0000256" key="1">
    <source>
        <dbReference type="SAM" id="SignalP"/>
    </source>
</evidence>
<gene>
    <name evidence="2" type="ORF">NB063_07860</name>
</gene>
<feature type="signal peptide" evidence="1">
    <location>
        <begin position="1"/>
        <end position="19"/>
    </location>
</feature>
<keyword evidence="3" id="KW-1185">Reference proteome</keyword>
<sequence>MKALLFTASLLLLFGINVGCQPSGPQVIEPPAMTAEEAAAAEAEYERSMTQDA</sequence>
<feature type="chain" id="PRO_5045248287" description="Secreted protein" evidence="1">
    <location>
        <begin position="20"/>
        <end position="53"/>
    </location>
</feature>
<dbReference type="Proteomes" id="UP001202961">
    <property type="component" value="Unassembled WGS sequence"/>
</dbReference>
<proteinExistence type="predicted"/>
<reference evidence="2 3" key="1">
    <citation type="journal article" date="2022" name="Syst. Appl. Microbiol.">
        <title>Rhodopirellula aestuarii sp. nov., a novel member of the genus Rhodopirellula isolated from brackish sediments collected in the Tagus River estuary, Portugal.</title>
        <authorList>
            <person name="Vitorino I.R."/>
            <person name="Klimek D."/>
            <person name="Calusinska M."/>
            <person name="Lobo-da-Cunha A."/>
            <person name="Vasconcelos V."/>
            <person name="Lage O.M."/>
        </authorList>
    </citation>
    <scope>NUCLEOTIDE SEQUENCE [LARGE SCALE GENOMIC DNA]</scope>
    <source>
        <strain evidence="2 3">ICT_H3.1</strain>
    </source>
</reference>
<organism evidence="2 3">
    <name type="scientific">Aporhodopirellula aestuarii</name>
    <dbReference type="NCBI Taxonomy" id="2950107"/>
    <lineage>
        <taxon>Bacteria</taxon>
        <taxon>Pseudomonadati</taxon>
        <taxon>Planctomycetota</taxon>
        <taxon>Planctomycetia</taxon>
        <taxon>Pirellulales</taxon>
        <taxon>Pirellulaceae</taxon>
        <taxon>Aporhodopirellula</taxon>
    </lineage>
</organism>
<evidence type="ECO:0008006" key="4">
    <source>
        <dbReference type="Google" id="ProtNLM"/>
    </source>
</evidence>
<evidence type="ECO:0000313" key="2">
    <source>
        <dbReference type="EMBL" id="MCM2370541.1"/>
    </source>
</evidence>
<accession>A0ABT0U1M5</accession>
<keyword evidence="1" id="KW-0732">Signal</keyword>
<name>A0ABT0U1M5_9BACT</name>
<comment type="caution">
    <text evidence="2">The sequence shown here is derived from an EMBL/GenBank/DDBJ whole genome shotgun (WGS) entry which is preliminary data.</text>
</comment>